<evidence type="ECO:0000256" key="1">
    <source>
        <dbReference type="SAM" id="MobiDB-lite"/>
    </source>
</evidence>
<dbReference type="RefSeq" id="XP_003283074.1">
    <property type="nucleotide sequence ID" value="XM_003283026.1"/>
</dbReference>
<dbReference type="EMBL" id="GL870943">
    <property type="protein sequence ID" value="EGC40323.1"/>
    <property type="molecule type" value="Genomic_DNA"/>
</dbReference>
<dbReference type="KEGG" id="dpp:DICPUDRAFT_146715"/>
<feature type="region of interest" description="Disordered" evidence="1">
    <location>
        <begin position="1"/>
        <end position="45"/>
    </location>
</feature>
<keyword evidence="3" id="KW-1185">Reference proteome</keyword>
<dbReference type="AlphaFoldDB" id="F0Z6U6"/>
<evidence type="ECO:0000313" key="3">
    <source>
        <dbReference type="Proteomes" id="UP000001064"/>
    </source>
</evidence>
<proteinExistence type="predicted"/>
<organism evidence="2 3">
    <name type="scientific">Dictyostelium purpureum</name>
    <name type="common">Slime mold</name>
    <dbReference type="NCBI Taxonomy" id="5786"/>
    <lineage>
        <taxon>Eukaryota</taxon>
        <taxon>Amoebozoa</taxon>
        <taxon>Evosea</taxon>
        <taxon>Eumycetozoa</taxon>
        <taxon>Dictyostelia</taxon>
        <taxon>Dictyosteliales</taxon>
        <taxon>Dictyosteliaceae</taxon>
        <taxon>Dictyostelium</taxon>
    </lineage>
</organism>
<reference evidence="3" key="1">
    <citation type="journal article" date="2011" name="Genome Biol.">
        <title>Comparative genomics of the social amoebae Dictyostelium discoideum and Dictyostelium purpureum.</title>
        <authorList>
            <consortium name="US DOE Joint Genome Institute (JGI-PGF)"/>
            <person name="Sucgang R."/>
            <person name="Kuo A."/>
            <person name="Tian X."/>
            <person name="Salerno W."/>
            <person name="Parikh A."/>
            <person name="Feasley C.L."/>
            <person name="Dalin E."/>
            <person name="Tu H."/>
            <person name="Huang E."/>
            <person name="Barry K."/>
            <person name="Lindquist E."/>
            <person name="Shapiro H."/>
            <person name="Bruce D."/>
            <person name="Schmutz J."/>
            <person name="Salamov A."/>
            <person name="Fey P."/>
            <person name="Gaudet P."/>
            <person name="Anjard C."/>
            <person name="Babu M.M."/>
            <person name="Basu S."/>
            <person name="Bushmanova Y."/>
            <person name="van der Wel H."/>
            <person name="Katoh-Kurasawa M."/>
            <person name="Dinh C."/>
            <person name="Coutinho P.M."/>
            <person name="Saito T."/>
            <person name="Elias M."/>
            <person name="Schaap P."/>
            <person name="Kay R.R."/>
            <person name="Henrissat B."/>
            <person name="Eichinger L."/>
            <person name="Rivero F."/>
            <person name="Putnam N.H."/>
            <person name="West C.M."/>
            <person name="Loomis W.F."/>
            <person name="Chisholm R.L."/>
            <person name="Shaulsky G."/>
            <person name="Strassmann J.E."/>
            <person name="Queller D.C."/>
            <person name="Kuspa A."/>
            <person name="Grigoriev I.V."/>
        </authorList>
    </citation>
    <scope>NUCLEOTIDE SEQUENCE [LARGE SCALE GENOMIC DNA]</scope>
    <source>
        <strain evidence="3">QSDP1</strain>
    </source>
</reference>
<evidence type="ECO:0000313" key="2">
    <source>
        <dbReference type="EMBL" id="EGC40323.1"/>
    </source>
</evidence>
<dbReference type="Proteomes" id="UP000001064">
    <property type="component" value="Unassembled WGS sequence"/>
</dbReference>
<dbReference type="InParanoid" id="F0Z6U6"/>
<gene>
    <name evidence="2" type="ORF">DICPUDRAFT_146715</name>
</gene>
<protein>
    <submittedName>
        <fullName evidence="2">Uncharacterized protein</fullName>
    </submittedName>
</protein>
<feature type="compositionally biased region" description="Acidic residues" evidence="1">
    <location>
        <begin position="1"/>
        <end position="10"/>
    </location>
</feature>
<name>F0Z6U6_DICPU</name>
<feature type="compositionally biased region" description="Polar residues" evidence="1">
    <location>
        <begin position="13"/>
        <end position="24"/>
    </location>
</feature>
<sequence length="254" mass="28849">MYENDNDEDNNNPSSSSRAGNQNQHKNEENGNDGEDYSSLPMEKNPSVRSGYTSIFWRTENDILFKGYIVQFSKDLAIENMYNTLLRNDRKKFDNKDKKQVIKSLNHRYDQIITRNNLDILGKSIGGTPTNTDKCEGILDKDIASKKEQISNYQLVLAKLEKQIGVSKDIVNQLDKKIQEKNSSLSSSSSSSSEMKIFFICTDIVSYAKGGPVSTCHTTRYKNNESFLDQSNLLLLDHYNAYEGLCALTFVSYI</sequence>
<accession>F0Z6U6</accession>
<dbReference type="VEuPathDB" id="AmoebaDB:DICPUDRAFT_146715"/>
<dbReference type="GeneID" id="10503556"/>